<name>A0A499UKI2_9ACTN</name>
<accession>A0A499UKI2</accession>
<dbReference type="Proteomes" id="UP000463951">
    <property type="component" value="Chromosome"/>
</dbReference>
<evidence type="ECO:0000256" key="4">
    <source>
        <dbReference type="SAM" id="MobiDB-lite"/>
    </source>
</evidence>
<dbReference type="Gene3D" id="3.10.310.10">
    <property type="entry name" value="Diaminopimelate Epimerase, Chain A, domain 1"/>
    <property type="match status" value="2"/>
</dbReference>
<proteinExistence type="inferred from homology"/>
<evidence type="ECO:0000256" key="1">
    <source>
        <dbReference type="ARBA" id="ARBA00008270"/>
    </source>
</evidence>
<protein>
    <submittedName>
        <fullName evidence="5">Oxidoreductase</fullName>
    </submittedName>
</protein>
<dbReference type="NCBIfam" id="TIGR00654">
    <property type="entry name" value="PhzF_family"/>
    <property type="match status" value="1"/>
</dbReference>
<comment type="similarity">
    <text evidence="1">Belongs to the PhzF family.</text>
</comment>
<feature type="active site" evidence="3">
    <location>
        <position position="56"/>
    </location>
</feature>
<sequence>MDGMTAPTTDIDVLHYSAFTTHPGGGNPAGVVLDAAALADDDAAMTAVAARVGYSETAFITERDEAARRYRLRYFSPLAEVAFCGHATIATAVALADRDGPGELIFDTASGEIRVETTADGDGPSRATLTSVPTRSRPADPGAEVEPTLAALRWSADDLDPALPPHVAFAGNDHLVLAAATRERLADLDYDYEALEAVMRRRGWTTVHLVWREAGDDSARGSADGLTNGFVFHARDPFPVGGVVEDPATGAAAAAFGGYLRALGLVDGPTRVRIRQGEDMGRPSDLLLDVTPDEPRARVSGQAVRIPRSG</sequence>
<dbReference type="GO" id="GO:0016853">
    <property type="term" value="F:isomerase activity"/>
    <property type="evidence" value="ECO:0007669"/>
    <property type="project" value="UniProtKB-KW"/>
</dbReference>
<dbReference type="Pfam" id="PF02567">
    <property type="entry name" value="PhzC-PhzF"/>
    <property type="match status" value="1"/>
</dbReference>
<dbReference type="GO" id="GO:0005737">
    <property type="term" value="C:cytoplasm"/>
    <property type="evidence" value="ECO:0007669"/>
    <property type="project" value="TreeGrafter"/>
</dbReference>
<dbReference type="EMBL" id="AP019620">
    <property type="protein sequence ID" value="BBJ42254.1"/>
    <property type="molecule type" value="Genomic_DNA"/>
</dbReference>
<organism evidence="5 6">
    <name type="scientific">Streptomyces antimycoticus</name>
    <dbReference type="NCBI Taxonomy" id="68175"/>
    <lineage>
        <taxon>Bacteria</taxon>
        <taxon>Bacillati</taxon>
        <taxon>Actinomycetota</taxon>
        <taxon>Actinomycetes</taxon>
        <taxon>Kitasatosporales</taxon>
        <taxon>Streptomycetaceae</taxon>
        <taxon>Streptomyces</taxon>
        <taxon>Streptomyces violaceusniger group</taxon>
    </lineage>
</organism>
<gene>
    <name evidence="5" type="ORF">SSPO_049720</name>
</gene>
<feature type="region of interest" description="Disordered" evidence="4">
    <location>
        <begin position="117"/>
        <end position="143"/>
    </location>
</feature>
<dbReference type="PIRSF" id="PIRSF016184">
    <property type="entry name" value="PhzC_PhzF"/>
    <property type="match status" value="1"/>
</dbReference>
<dbReference type="SUPFAM" id="SSF54506">
    <property type="entry name" value="Diaminopimelate epimerase-like"/>
    <property type="match status" value="1"/>
</dbReference>
<dbReference type="InterPro" id="IPR003719">
    <property type="entry name" value="Phenazine_PhzF-like"/>
</dbReference>
<dbReference type="PANTHER" id="PTHR13774">
    <property type="entry name" value="PHENAZINE BIOSYNTHESIS PROTEIN"/>
    <property type="match status" value="1"/>
</dbReference>
<evidence type="ECO:0000313" key="6">
    <source>
        <dbReference type="Proteomes" id="UP000463951"/>
    </source>
</evidence>
<dbReference type="AlphaFoldDB" id="A0A499UKI2"/>
<keyword evidence="2" id="KW-0413">Isomerase</keyword>
<evidence type="ECO:0000313" key="5">
    <source>
        <dbReference type="EMBL" id="BBJ42254.1"/>
    </source>
</evidence>
<evidence type="ECO:0000256" key="2">
    <source>
        <dbReference type="ARBA" id="ARBA00023235"/>
    </source>
</evidence>
<dbReference type="PANTHER" id="PTHR13774:SF39">
    <property type="entry name" value="BIOSYNTHESIS PROTEIN, PUTATIVE-RELATED"/>
    <property type="match status" value="1"/>
</dbReference>
<reference evidence="5 6" key="1">
    <citation type="journal article" date="2020" name="Int. J. Syst. Evol. Microbiol.">
        <title>Reclassification of Streptomyces castelarensis and Streptomyces sporoclivatus as later heterotypic synonyms of Streptomyces antimycoticus.</title>
        <authorList>
            <person name="Komaki H."/>
            <person name="Tamura T."/>
        </authorList>
    </citation>
    <scope>NUCLEOTIDE SEQUENCE [LARGE SCALE GENOMIC DNA]</scope>
    <source>
        <strain evidence="5 6">NBRC 100767</strain>
    </source>
</reference>
<evidence type="ECO:0000256" key="3">
    <source>
        <dbReference type="PIRSR" id="PIRSR016184-1"/>
    </source>
</evidence>